<dbReference type="RefSeq" id="WP_048861892.1">
    <property type="nucleotide sequence ID" value="NZ_BANB01000422.1"/>
</dbReference>
<dbReference type="Gene3D" id="3.30.565.10">
    <property type="entry name" value="Histidine kinase-like ATPase, C-terminal domain"/>
    <property type="match status" value="1"/>
</dbReference>
<dbReference type="InterPro" id="IPR003660">
    <property type="entry name" value="HAMP_dom"/>
</dbReference>
<dbReference type="CDD" id="cd00082">
    <property type="entry name" value="HisKA"/>
    <property type="match status" value="1"/>
</dbReference>
<dbReference type="Pfam" id="PF02518">
    <property type="entry name" value="HATPase_c"/>
    <property type="match status" value="1"/>
</dbReference>
<dbReference type="SMART" id="SM00388">
    <property type="entry name" value="HisKA"/>
    <property type="match status" value="1"/>
</dbReference>
<evidence type="ECO:0000256" key="10">
    <source>
        <dbReference type="ARBA" id="ARBA00023136"/>
    </source>
</evidence>
<dbReference type="AlphaFoldDB" id="A0A0D6P7F8"/>
<evidence type="ECO:0000256" key="6">
    <source>
        <dbReference type="ARBA" id="ARBA00022692"/>
    </source>
</evidence>
<dbReference type="GO" id="GO:0000155">
    <property type="term" value="F:phosphorelay sensor kinase activity"/>
    <property type="evidence" value="ECO:0007669"/>
    <property type="project" value="InterPro"/>
</dbReference>
<evidence type="ECO:0000313" key="15">
    <source>
        <dbReference type="EMBL" id="GAN77690.1"/>
    </source>
</evidence>
<dbReference type="InterPro" id="IPR005467">
    <property type="entry name" value="His_kinase_dom"/>
</dbReference>
<reference evidence="15 16" key="1">
    <citation type="submission" date="2012-11" db="EMBL/GenBank/DDBJ databases">
        <title>Whole genome sequence of Acidisphaera rubrifaciens HS-AP3.</title>
        <authorList>
            <person name="Azuma Y."/>
            <person name="Higashiura N."/>
            <person name="Hirakawa H."/>
            <person name="Matsushita K."/>
        </authorList>
    </citation>
    <scope>NUCLEOTIDE SEQUENCE [LARGE SCALE GENOMIC DNA]</scope>
    <source>
        <strain evidence="15 16">HS-AP3</strain>
    </source>
</reference>
<dbReference type="SMART" id="SM00304">
    <property type="entry name" value="HAMP"/>
    <property type="match status" value="1"/>
</dbReference>
<keyword evidence="10 12" id="KW-0472">Membrane</keyword>
<dbReference type="Pfam" id="PF00672">
    <property type="entry name" value="HAMP"/>
    <property type="match status" value="1"/>
</dbReference>
<evidence type="ECO:0000256" key="5">
    <source>
        <dbReference type="ARBA" id="ARBA00022679"/>
    </source>
</evidence>
<dbReference type="EC" id="2.7.13.3" evidence="3"/>
<feature type="transmembrane region" description="Helical" evidence="12">
    <location>
        <begin position="12"/>
        <end position="37"/>
    </location>
</feature>
<evidence type="ECO:0000256" key="8">
    <source>
        <dbReference type="ARBA" id="ARBA00022989"/>
    </source>
</evidence>
<dbReference type="PROSITE" id="PS50109">
    <property type="entry name" value="HIS_KIN"/>
    <property type="match status" value="1"/>
</dbReference>
<gene>
    <name evidence="15" type="ORF">Asru_0422_02</name>
</gene>
<dbReference type="InterPro" id="IPR036890">
    <property type="entry name" value="HATPase_C_sf"/>
</dbReference>
<evidence type="ECO:0000259" key="13">
    <source>
        <dbReference type="PROSITE" id="PS50109"/>
    </source>
</evidence>
<feature type="coiled-coil region" evidence="11">
    <location>
        <begin position="211"/>
        <end position="238"/>
    </location>
</feature>
<dbReference type="SUPFAM" id="SSF55874">
    <property type="entry name" value="ATPase domain of HSP90 chaperone/DNA topoisomerase II/histidine kinase"/>
    <property type="match status" value="1"/>
</dbReference>
<keyword evidence="11" id="KW-0175">Coiled coil</keyword>
<keyword evidence="4" id="KW-0597">Phosphoprotein</keyword>
<dbReference type="OrthoDB" id="9815202at2"/>
<keyword evidence="5" id="KW-0808">Transferase</keyword>
<dbReference type="Gene3D" id="6.10.340.10">
    <property type="match status" value="1"/>
</dbReference>
<dbReference type="GO" id="GO:0005886">
    <property type="term" value="C:plasma membrane"/>
    <property type="evidence" value="ECO:0007669"/>
    <property type="project" value="TreeGrafter"/>
</dbReference>
<dbReference type="InterPro" id="IPR036097">
    <property type="entry name" value="HisK_dim/P_sf"/>
</dbReference>
<organism evidence="15 16">
    <name type="scientific">Acidisphaera rubrifaciens HS-AP3</name>
    <dbReference type="NCBI Taxonomy" id="1231350"/>
    <lineage>
        <taxon>Bacteria</taxon>
        <taxon>Pseudomonadati</taxon>
        <taxon>Pseudomonadota</taxon>
        <taxon>Alphaproteobacteria</taxon>
        <taxon>Acetobacterales</taxon>
        <taxon>Acetobacteraceae</taxon>
        <taxon>Acidisphaera</taxon>
    </lineage>
</organism>
<keyword evidence="6 12" id="KW-0812">Transmembrane</keyword>
<sequence>MRLPRLLRTSSFRLTLLYGGVFGLCVAVLFVIVAWSATGYIARQIDRTVANELTEVRADAAADTAPALRPVIEQLVARAPGIYYLLQDAQGRVLAGNMPAASPLPGVRVLGPSGRAGRHADGGIRGRGVVLSDGSYLFVGISDFEQGEMRTVIVHAFAAGFAVTIALAILGGLATSHSLLRRIDAMSLASRDIMKGDLGRRIDLRGSGDELDRLAASLNAMLDRIQELMGEVQQVSSDIAHDLRTPLSRLRQRLELALRRDRDAAALRDAVEGSIRDADAILETFAALLRIAQIESGSRRAGFTEVDLGVLLGDVAEAYVPVAEEHRQRLTVAAAPGSRVAGDRQLLAQLFANLIENAIRHAGDGAAIAVTAAWDAGVVRASVADDGPGIPPALRAKVLRRFYRLETSRTTPGSGLGLSVVKAIALLHDADLVLEDNRPGLRCVLVFPALSGPA</sequence>
<dbReference type="SMART" id="SM00387">
    <property type="entry name" value="HATPase_c"/>
    <property type="match status" value="1"/>
</dbReference>
<dbReference type="InterPro" id="IPR003594">
    <property type="entry name" value="HATPase_dom"/>
</dbReference>
<evidence type="ECO:0000256" key="3">
    <source>
        <dbReference type="ARBA" id="ARBA00012438"/>
    </source>
</evidence>
<dbReference type="Pfam" id="PF00512">
    <property type="entry name" value="HisKA"/>
    <property type="match status" value="1"/>
</dbReference>
<dbReference type="SUPFAM" id="SSF47384">
    <property type="entry name" value="Homodimeric domain of signal transducing histidine kinase"/>
    <property type="match status" value="1"/>
</dbReference>
<dbReference type="EMBL" id="BANB01000422">
    <property type="protein sequence ID" value="GAN77690.1"/>
    <property type="molecule type" value="Genomic_DNA"/>
</dbReference>
<feature type="transmembrane region" description="Helical" evidence="12">
    <location>
        <begin position="152"/>
        <end position="173"/>
    </location>
</feature>
<dbReference type="PANTHER" id="PTHR45436:SF8">
    <property type="entry name" value="HISTIDINE KINASE"/>
    <property type="match status" value="1"/>
</dbReference>
<evidence type="ECO:0000259" key="14">
    <source>
        <dbReference type="PROSITE" id="PS50885"/>
    </source>
</evidence>
<comment type="subcellular location">
    <subcellularLocation>
        <location evidence="2">Membrane</location>
    </subcellularLocation>
</comment>
<feature type="domain" description="HAMP" evidence="14">
    <location>
        <begin position="177"/>
        <end position="230"/>
    </location>
</feature>
<keyword evidence="9" id="KW-0902">Two-component regulatory system</keyword>
<evidence type="ECO:0000256" key="4">
    <source>
        <dbReference type="ARBA" id="ARBA00022553"/>
    </source>
</evidence>
<dbReference type="PRINTS" id="PR00344">
    <property type="entry name" value="BCTRLSENSOR"/>
</dbReference>
<name>A0A0D6P7F8_9PROT</name>
<comment type="caution">
    <text evidence="15">The sequence shown here is derived from an EMBL/GenBank/DDBJ whole genome shotgun (WGS) entry which is preliminary data.</text>
</comment>
<dbReference type="InterPro" id="IPR003661">
    <property type="entry name" value="HisK_dim/P_dom"/>
</dbReference>
<keyword evidence="7 15" id="KW-0418">Kinase</keyword>
<keyword evidence="16" id="KW-1185">Reference proteome</keyword>
<keyword evidence="8 12" id="KW-1133">Transmembrane helix</keyword>
<dbReference type="PROSITE" id="PS50885">
    <property type="entry name" value="HAMP"/>
    <property type="match status" value="1"/>
</dbReference>
<feature type="domain" description="Histidine kinase" evidence="13">
    <location>
        <begin position="238"/>
        <end position="451"/>
    </location>
</feature>
<dbReference type="SUPFAM" id="SSF158472">
    <property type="entry name" value="HAMP domain-like"/>
    <property type="match status" value="1"/>
</dbReference>
<evidence type="ECO:0000256" key="7">
    <source>
        <dbReference type="ARBA" id="ARBA00022777"/>
    </source>
</evidence>
<evidence type="ECO:0000256" key="12">
    <source>
        <dbReference type="SAM" id="Phobius"/>
    </source>
</evidence>
<accession>A0A0D6P7F8</accession>
<dbReference type="Proteomes" id="UP000032680">
    <property type="component" value="Unassembled WGS sequence"/>
</dbReference>
<dbReference type="CDD" id="cd06225">
    <property type="entry name" value="HAMP"/>
    <property type="match status" value="1"/>
</dbReference>
<dbReference type="Gene3D" id="1.10.287.130">
    <property type="match status" value="1"/>
</dbReference>
<comment type="catalytic activity">
    <reaction evidence="1">
        <text>ATP + protein L-histidine = ADP + protein N-phospho-L-histidine.</text>
        <dbReference type="EC" id="2.7.13.3"/>
    </reaction>
</comment>
<proteinExistence type="predicted"/>
<protein>
    <recommendedName>
        <fullName evidence="3">histidine kinase</fullName>
        <ecNumber evidence="3">2.7.13.3</ecNumber>
    </recommendedName>
</protein>
<evidence type="ECO:0000313" key="16">
    <source>
        <dbReference type="Proteomes" id="UP000032680"/>
    </source>
</evidence>
<dbReference type="InterPro" id="IPR050428">
    <property type="entry name" value="TCS_sensor_his_kinase"/>
</dbReference>
<dbReference type="InterPro" id="IPR004358">
    <property type="entry name" value="Sig_transdc_His_kin-like_C"/>
</dbReference>
<dbReference type="PANTHER" id="PTHR45436">
    <property type="entry name" value="SENSOR HISTIDINE KINASE YKOH"/>
    <property type="match status" value="1"/>
</dbReference>
<dbReference type="CDD" id="cd00075">
    <property type="entry name" value="HATPase"/>
    <property type="match status" value="1"/>
</dbReference>
<evidence type="ECO:0000256" key="11">
    <source>
        <dbReference type="SAM" id="Coils"/>
    </source>
</evidence>
<evidence type="ECO:0000256" key="2">
    <source>
        <dbReference type="ARBA" id="ARBA00004370"/>
    </source>
</evidence>
<evidence type="ECO:0000256" key="9">
    <source>
        <dbReference type="ARBA" id="ARBA00023012"/>
    </source>
</evidence>
<evidence type="ECO:0000256" key="1">
    <source>
        <dbReference type="ARBA" id="ARBA00000085"/>
    </source>
</evidence>